<dbReference type="FunFam" id="2.20.100.10:FF:000007">
    <property type="entry name" value="Thrombospondin 1"/>
    <property type="match status" value="1"/>
</dbReference>
<organism evidence="4 5">
    <name type="scientific">Chiloscyllium punctatum</name>
    <name type="common">Brownbanded bambooshark</name>
    <name type="synonym">Hemiscyllium punctatum</name>
    <dbReference type="NCBI Taxonomy" id="137246"/>
    <lineage>
        <taxon>Eukaryota</taxon>
        <taxon>Metazoa</taxon>
        <taxon>Chordata</taxon>
        <taxon>Craniata</taxon>
        <taxon>Vertebrata</taxon>
        <taxon>Chondrichthyes</taxon>
        <taxon>Elasmobranchii</taxon>
        <taxon>Galeomorphii</taxon>
        <taxon>Galeoidea</taxon>
        <taxon>Orectolobiformes</taxon>
        <taxon>Hemiscylliidae</taxon>
        <taxon>Chiloscyllium</taxon>
    </lineage>
</organism>
<reference evidence="4 5" key="1">
    <citation type="journal article" date="2018" name="Nat. Ecol. Evol.">
        <title>Shark genomes provide insights into elasmobranch evolution and the origin of vertebrates.</title>
        <authorList>
            <person name="Hara Y"/>
            <person name="Yamaguchi K"/>
            <person name="Onimaru K"/>
            <person name="Kadota M"/>
            <person name="Koyanagi M"/>
            <person name="Keeley SD"/>
            <person name="Tatsumi K"/>
            <person name="Tanaka K"/>
            <person name="Motone F"/>
            <person name="Kageyama Y"/>
            <person name="Nozu R"/>
            <person name="Adachi N"/>
            <person name="Nishimura O"/>
            <person name="Nakagawa R"/>
            <person name="Tanegashima C"/>
            <person name="Kiyatake I"/>
            <person name="Matsumoto R"/>
            <person name="Murakumo K"/>
            <person name="Nishida K"/>
            <person name="Terakita A"/>
            <person name="Kuratani S"/>
            <person name="Sato K"/>
            <person name="Hyodo S Kuraku.S."/>
        </authorList>
    </citation>
    <scope>NUCLEOTIDE SEQUENCE [LARGE SCALE GENOMIC DNA]</scope>
</reference>
<dbReference type="PANTHER" id="PTHR16311">
    <property type="entry name" value="THROMBOSPONDIN TYPE I DOMAIN-CONTAINING 1"/>
    <property type="match status" value="1"/>
</dbReference>
<feature type="non-terminal residue" evidence="4">
    <location>
        <position position="195"/>
    </location>
</feature>
<dbReference type="FunFam" id="2.20.100.10:FF:000001">
    <property type="entry name" value="semaphorin-5A isoform X1"/>
    <property type="match status" value="1"/>
</dbReference>
<dbReference type="Pfam" id="PF01826">
    <property type="entry name" value="TIL"/>
    <property type="match status" value="1"/>
</dbReference>
<accession>A0A401RE04</accession>
<keyword evidence="1" id="KW-0677">Repeat</keyword>
<dbReference type="InterPro" id="IPR002919">
    <property type="entry name" value="TIL_dom"/>
</dbReference>
<keyword evidence="5" id="KW-1185">Reference proteome</keyword>
<dbReference type="PROSITE" id="PS50092">
    <property type="entry name" value="TSP1"/>
    <property type="match status" value="2"/>
</dbReference>
<evidence type="ECO:0000259" key="3">
    <source>
        <dbReference type="Pfam" id="PF01826"/>
    </source>
</evidence>
<dbReference type="AlphaFoldDB" id="A0A401RE04"/>
<gene>
    <name evidence="4" type="ORF">chiPu_0021853</name>
</gene>
<evidence type="ECO:0000313" key="5">
    <source>
        <dbReference type="Proteomes" id="UP000287033"/>
    </source>
</evidence>
<dbReference type="InterPro" id="IPR036084">
    <property type="entry name" value="Ser_inhib-like_sf"/>
</dbReference>
<dbReference type="EMBL" id="BEZZ01005051">
    <property type="protein sequence ID" value="GCC16381.1"/>
    <property type="molecule type" value="Genomic_DNA"/>
</dbReference>
<dbReference type="SMART" id="SM00209">
    <property type="entry name" value="TSP1"/>
    <property type="match status" value="2"/>
</dbReference>
<comment type="caution">
    <text evidence="4">The sequence shown here is derived from an EMBL/GenBank/DDBJ whole genome shotgun (WGS) entry which is preliminary data.</text>
</comment>
<dbReference type="PRINTS" id="PR01705">
    <property type="entry name" value="TSP1REPEAT"/>
</dbReference>
<dbReference type="GO" id="GO:0071944">
    <property type="term" value="C:cell periphery"/>
    <property type="evidence" value="ECO:0007669"/>
    <property type="project" value="TreeGrafter"/>
</dbReference>
<dbReference type="SUPFAM" id="SSF57567">
    <property type="entry name" value="Serine protease inhibitors"/>
    <property type="match status" value="1"/>
</dbReference>
<protein>
    <recommendedName>
        <fullName evidence="3">TIL domain-containing protein</fullName>
    </recommendedName>
</protein>
<dbReference type="Gene3D" id="2.20.100.10">
    <property type="entry name" value="Thrombospondin type-1 (TSP1) repeat"/>
    <property type="match status" value="2"/>
</dbReference>
<dbReference type="Gene3D" id="2.10.25.10">
    <property type="entry name" value="Laminin"/>
    <property type="match status" value="1"/>
</dbReference>
<dbReference type="PANTHER" id="PTHR16311:SF3">
    <property type="entry name" value="THROMBOSPONDIN TYPE-1 DOMAIN-CONTAINING PROTEIN 1"/>
    <property type="match status" value="1"/>
</dbReference>
<dbReference type="SUPFAM" id="SSF82895">
    <property type="entry name" value="TSP-1 type 1 repeat"/>
    <property type="match status" value="2"/>
</dbReference>
<dbReference type="CDD" id="cd19941">
    <property type="entry name" value="TIL"/>
    <property type="match status" value="1"/>
</dbReference>
<dbReference type="Pfam" id="PF00090">
    <property type="entry name" value="TSP_1"/>
    <property type="match status" value="2"/>
</dbReference>
<dbReference type="InterPro" id="IPR000884">
    <property type="entry name" value="TSP1_rpt"/>
</dbReference>
<keyword evidence="2" id="KW-1015">Disulfide bond</keyword>
<dbReference type="Proteomes" id="UP000287033">
    <property type="component" value="Unassembled WGS sequence"/>
</dbReference>
<evidence type="ECO:0000256" key="2">
    <source>
        <dbReference type="ARBA" id="ARBA00023157"/>
    </source>
</evidence>
<dbReference type="OMA" id="DIRRCNT"/>
<evidence type="ECO:0000313" key="4">
    <source>
        <dbReference type="EMBL" id="GCC16381.1"/>
    </source>
</evidence>
<sequence>GDWSDWTPWSDCSISCGGGIQRRFRFCTNPRAAGNGLPCVGPEEEINPCNVQQCSRAGAWGEWSLWSDCSRSCGDGVRSRSRLCDRPPPQGDGDFCEGPSSGTEPCHREHCPVVNCSSIVGSVYHQCGPSCPRSCDDLTRCVWSCEPGCYCTNGKVLNENGSSCVERKDCTCLDLRTGTRLLPGTVIPQVNSCNS</sequence>
<feature type="domain" description="TIL" evidence="3">
    <location>
        <begin position="121"/>
        <end position="170"/>
    </location>
</feature>
<name>A0A401RE04_CHIPU</name>
<evidence type="ECO:0000256" key="1">
    <source>
        <dbReference type="ARBA" id="ARBA00022737"/>
    </source>
</evidence>
<dbReference type="InterPro" id="IPR036383">
    <property type="entry name" value="TSP1_rpt_sf"/>
</dbReference>
<feature type="non-terminal residue" evidence="4">
    <location>
        <position position="1"/>
    </location>
</feature>
<dbReference type="InterPro" id="IPR038877">
    <property type="entry name" value="THSD1"/>
</dbReference>
<dbReference type="OrthoDB" id="446173at2759"/>
<dbReference type="STRING" id="137246.A0A401RE04"/>
<proteinExistence type="predicted"/>